<dbReference type="PROSITE" id="PS51257">
    <property type="entry name" value="PROKAR_LIPOPROTEIN"/>
    <property type="match status" value="1"/>
</dbReference>
<dbReference type="GO" id="GO:0016020">
    <property type="term" value="C:membrane"/>
    <property type="evidence" value="ECO:0007669"/>
    <property type="project" value="InterPro"/>
</dbReference>
<keyword evidence="5" id="KW-1185">Reference proteome</keyword>
<dbReference type="SUPFAM" id="SSF111369">
    <property type="entry name" value="HlyD-like secretion proteins"/>
    <property type="match status" value="1"/>
</dbReference>
<dbReference type="InterPro" id="IPR051909">
    <property type="entry name" value="MFP_Cation_Efflux"/>
</dbReference>
<gene>
    <name evidence="4" type="ORF">GBK04_11050</name>
</gene>
<proteinExistence type="inferred from homology"/>
<keyword evidence="2" id="KW-0813">Transport</keyword>
<dbReference type="Gene3D" id="1.10.287.470">
    <property type="entry name" value="Helix hairpin bin"/>
    <property type="match status" value="1"/>
</dbReference>
<dbReference type="Gene3D" id="2.40.420.20">
    <property type="match status" value="1"/>
</dbReference>
<evidence type="ECO:0000259" key="3">
    <source>
        <dbReference type="Pfam" id="PF25973"/>
    </source>
</evidence>
<dbReference type="Proteomes" id="UP000479293">
    <property type="component" value="Unassembled WGS sequence"/>
</dbReference>
<dbReference type="AlphaFoldDB" id="A0A7C9FRS1"/>
<organism evidence="4 5">
    <name type="scientific">Salmonirosea aquatica</name>
    <dbReference type="NCBI Taxonomy" id="2654236"/>
    <lineage>
        <taxon>Bacteria</taxon>
        <taxon>Pseudomonadati</taxon>
        <taxon>Bacteroidota</taxon>
        <taxon>Cytophagia</taxon>
        <taxon>Cytophagales</taxon>
        <taxon>Spirosomataceae</taxon>
        <taxon>Salmonirosea</taxon>
    </lineage>
</organism>
<evidence type="ECO:0000313" key="5">
    <source>
        <dbReference type="Proteomes" id="UP000479293"/>
    </source>
</evidence>
<comment type="similarity">
    <text evidence="1">Belongs to the membrane fusion protein (MFP) (TC 8.A.1) family.</text>
</comment>
<dbReference type="GO" id="GO:0015679">
    <property type="term" value="P:plasma membrane copper ion transport"/>
    <property type="evidence" value="ECO:0007669"/>
    <property type="project" value="TreeGrafter"/>
</dbReference>
<dbReference type="RefSeq" id="WP_152759645.1">
    <property type="nucleotide sequence ID" value="NZ_WHLY01000002.1"/>
</dbReference>
<dbReference type="Pfam" id="PF25973">
    <property type="entry name" value="BSH_CzcB"/>
    <property type="match status" value="1"/>
</dbReference>
<evidence type="ECO:0000256" key="2">
    <source>
        <dbReference type="ARBA" id="ARBA00022448"/>
    </source>
</evidence>
<dbReference type="GO" id="GO:0022857">
    <property type="term" value="F:transmembrane transporter activity"/>
    <property type="evidence" value="ECO:0007669"/>
    <property type="project" value="InterPro"/>
</dbReference>
<sequence>MKKIHRIFFLSLLVALGSCQKESGPDNNTPAADRVPSDSTTINEITLTGAQYKAIGVQLGSVKTETVSTEVKANGRVDLPPENRATVSVPVSGKIRYVNALPGQPVRKGELLATLESFEFIQLQQDYLQNTSQLTFLEKELERQRTLSAENVGARKNYEQAQANYEATKALTQSLAAKLRLLGLSSESLIKNGIAPTVGIVSPVNGYITVANINLGKEIAAGQEMLEVIDKTHMHIELNVFEQDASSIKKGQSVRILQQNTPPLEAYVYLVGRMFEGDARTLNIHAHVRDEKREEDLIPGAYVNAYIRTGDRQALTVPPEAVVRKGEHGFIYIQEKNYEFRRIPVQIGSTADSGNTEIKTSVNLVDKQLVVKGAYLIDAELAKRSEPEE</sequence>
<dbReference type="NCBIfam" id="TIGR01730">
    <property type="entry name" value="RND_mfp"/>
    <property type="match status" value="1"/>
</dbReference>
<comment type="caution">
    <text evidence="4">The sequence shown here is derived from an EMBL/GenBank/DDBJ whole genome shotgun (WGS) entry which is preliminary data.</text>
</comment>
<evidence type="ECO:0000256" key="1">
    <source>
        <dbReference type="ARBA" id="ARBA00009477"/>
    </source>
</evidence>
<feature type="domain" description="CzcB-like barrel-sandwich hybrid" evidence="3">
    <location>
        <begin position="85"/>
        <end position="230"/>
    </location>
</feature>
<dbReference type="InterPro" id="IPR058647">
    <property type="entry name" value="BSH_CzcB-like"/>
</dbReference>
<name>A0A7C9FRS1_9BACT</name>
<dbReference type="InterPro" id="IPR006143">
    <property type="entry name" value="RND_pump_MFP"/>
</dbReference>
<dbReference type="GO" id="GO:0060003">
    <property type="term" value="P:copper ion export"/>
    <property type="evidence" value="ECO:0007669"/>
    <property type="project" value="TreeGrafter"/>
</dbReference>
<dbReference type="PANTHER" id="PTHR30097:SF4">
    <property type="entry name" value="SLR6042 PROTEIN"/>
    <property type="match status" value="1"/>
</dbReference>
<dbReference type="PANTHER" id="PTHR30097">
    <property type="entry name" value="CATION EFFLUX SYSTEM PROTEIN CUSB"/>
    <property type="match status" value="1"/>
</dbReference>
<reference evidence="4 5" key="1">
    <citation type="submission" date="2019-10" db="EMBL/GenBank/DDBJ databases">
        <title>Draft Genome Sequence of Cytophagaceae sp. SJW1-29.</title>
        <authorList>
            <person name="Choi A."/>
        </authorList>
    </citation>
    <scope>NUCLEOTIDE SEQUENCE [LARGE SCALE GENOMIC DNA]</scope>
    <source>
        <strain evidence="4 5">SJW1-29</strain>
    </source>
</reference>
<dbReference type="GO" id="GO:0030313">
    <property type="term" value="C:cell envelope"/>
    <property type="evidence" value="ECO:0007669"/>
    <property type="project" value="TreeGrafter"/>
</dbReference>
<evidence type="ECO:0000313" key="4">
    <source>
        <dbReference type="EMBL" id="MPR33892.1"/>
    </source>
</evidence>
<protein>
    <submittedName>
        <fullName evidence="4">Efflux RND transporter periplasmic adaptor subunit</fullName>
    </submittedName>
</protein>
<dbReference type="EMBL" id="WHLY01000002">
    <property type="protein sequence ID" value="MPR33892.1"/>
    <property type="molecule type" value="Genomic_DNA"/>
</dbReference>
<accession>A0A7C9FRS1</accession>
<dbReference type="Gene3D" id="2.40.30.170">
    <property type="match status" value="1"/>
</dbReference>